<evidence type="ECO:0000313" key="2">
    <source>
        <dbReference type="EMBL" id="MBU3814547.1"/>
    </source>
</evidence>
<keyword evidence="2" id="KW-0645">Protease</keyword>
<organism evidence="2 3">
    <name type="scientific">Candidatus Bacteroides intestinipullorum</name>
    <dbReference type="NCBI Taxonomy" id="2838471"/>
    <lineage>
        <taxon>Bacteria</taxon>
        <taxon>Pseudomonadati</taxon>
        <taxon>Bacteroidota</taxon>
        <taxon>Bacteroidia</taxon>
        <taxon>Bacteroidales</taxon>
        <taxon>Bacteroidaceae</taxon>
        <taxon>Bacteroides</taxon>
    </lineage>
</organism>
<keyword evidence="2" id="KW-0121">Carboxypeptidase</keyword>
<feature type="non-terminal residue" evidence="2">
    <location>
        <position position="214"/>
    </location>
</feature>
<gene>
    <name evidence="2" type="ORF">H9791_08600</name>
</gene>
<accession>A0A9E2NPA8</accession>
<dbReference type="AlphaFoldDB" id="A0A9E2NPA8"/>
<feature type="chain" id="PRO_5039292610" evidence="1">
    <location>
        <begin position="25"/>
        <end position="214"/>
    </location>
</feature>
<dbReference type="InterPro" id="IPR008969">
    <property type="entry name" value="CarboxyPept-like_regulatory"/>
</dbReference>
<dbReference type="SUPFAM" id="SSF49464">
    <property type="entry name" value="Carboxypeptidase regulatory domain-like"/>
    <property type="match status" value="1"/>
</dbReference>
<keyword evidence="2" id="KW-0378">Hydrolase</keyword>
<dbReference type="GO" id="GO:0004180">
    <property type="term" value="F:carboxypeptidase activity"/>
    <property type="evidence" value="ECO:0007669"/>
    <property type="project" value="UniProtKB-KW"/>
</dbReference>
<dbReference type="Proteomes" id="UP000824236">
    <property type="component" value="Unassembled WGS sequence"/>
</dbReference>
<proteinExistence type="predicted"/>
<reference evidence="2" key="2">
    <citation type="submission" date="2021-04" db="EMBL/GenBank/DDBJ databases">
        <authorList>
            <person name="Gilroy R."/>
        </authorList>
    </citation>
    <scope>NUCLEOTIDE SEQUENCE</scope>
    <source>
        <strain evidence="2">B3-3758</strain>
    </source>
</reference>
<keyword evidence="1" id="KW-0732">Signal</keyword>
<reference evidence="2" key="1">
    <citation type="journal article" date="2021" name="PeerJ">
        <title>Extensive microbial diversity within the chicken gut microbiome revealed by metagenomics and culture.</title>
        <authorList>
            <person name="Gilroy R."/>
            <person name="Ravi A."/>
            <person name="Getino M."/>
            <person name="Pursley I."/>
            <person name="Horton D.L."/>
            <person name="Alikhan N.F."/>
            <person name="Baker D."/>
            <person name="Gharbi K."/>
            <person name="Hall N."/>
            <person name="Watson M."/>
            <person name="Adriaenssens E.M."/>
            <person name="Foster-Nyarko E."/>
            <person name="Jarju S."/>
            <person name="Secka A."/>
            <person name="Antonio M."/>
            <person name="Oren A."/>
            <person name="Chaudhuri R.R."/>
            <person name="La Ragione R."/>
            <person name="Hildebrand F."/>
            <person name="Pallen M.J."/>
        </authorList>
    </citation>
    <scope>NUCLEOTIDE SEQUENCE</scope>
    <source>
        <strain evidence="2">B3-3758</strain>
    </source>
</reference>
<comment type="caution">
    <text evidence="2">The sequence shown here is derived from an EMBL/GenBank/DDBJ whole genome shotgun (WGS) entry which is preliminary data.</text>
</comment>
<protein>
    <submittedName>
        <fullName evidence="2">Carboxypeptidase-like regulatory domain-containing protein</fullName>
    </submittedName>
</protein>
<evidence type="ECO:0000256" key="1">
    <source>
        <dbReference type="SAM" id="SignalP"/>
    </source>
</evidence>
<evidence type="ECO:0000313" key="3">
    <source>
        <dbReference type="Proteomes" id="UP000824236"/>
    </source>
</evidence>
<name>A0A9E2NPA8_9BACE</name>
<dbReference type="EMBL" id="JAHLFO010000117">
    <property type="protein sequence ID" value="MBU3814547.1"/>
    <property type="molecule type" value="Genomic_DNA"/>
</dbReference>
<dbReference type="Pfam" id="PF13715">
    <property type="entry name" value="CarbopepD_reg_2"/>
    <property type="match status" value="1"/>
</dbReference>
<dbReference type="Gene3D" id="2.60.40.1120">
    <property type="entry name" value="Carboxypeptidase-like, regulatory domain"/>
    <property type="match status" value="1"/>
</dbReference>
<feature type="signal peptide" evidence="1">
    <location>
        <begin position="1"/>
        <end position="24"/>
    </location>
</feature>
<sequence>MKQRNRTYYVLFLLLMLLSTGAKAQIKGIVTDSVTHEPLMLVSIQYKGSSYGTRTNEEGKYRLAARQGLDEVTFSYLGYITKTIKVKPGTTTLDVQLCPDNIVLGELVVKPKREHYSRKNNPAVDFMRKVIEHKKALKLEENDYYQYQKYEKMKMSLNDITPEKMEKGLYKKFAFFKDQVEESTLSGKLILPISIKETASRTIYRKNPKSKKTI</sequence>